<keyword evidence="2" id="KW-1185">Reference proteome</keyword>
<accession>A0A2S7SYA8</accession>
<reference evidence="1 2" key="1">
    <citation type="submission" date="2018-01" db="EMBL/GenBank/DDBJ databases">
        <title>A novel member of the phylum Bacteroidetes isolated from glacier ice.</title>
        <authorList>
            <person name="Liu Q."/>
            <person name="Xin Y.-H."/>
        </authorList>
    </citation>
    <scope>NUCLEOTIDE SEQUENCE [LARGE SCALE GENOMIC DNA]</scope>
    <source>
        <strain evidence="1 2">RB1R16</strain>
    </source>
</reference>
<dbReference type="RefSeq" id="WP_105038491.1">
    <property type="nucleotide sequence ID" value="NZ_PPSL01000002.1"/>
</dbReference>
<dbReference type="Proteomes" id="UP000239872">
    <property type="component" value="Unassembled WGS sequence"/>
</dbReference>
<organism evidence="1 2">
    <name type="scientific">Flavipsychrobacter stenotrophus</name>
    <dbReference type="NCBI Taxonomy" id="2077091"/>
    <lineage>
        <taxon>Bacteria</taxon>
        <taxon>Pseudomonadati</taxon>
        <taxon>Bacteroidota</taxon>
        <taxon>Chitinophagia</taxon>
        <taxon>Chitinophagales</taxon>
        <taxon>Chitinophagaceae</taxon>
        <taxon>Flavipsychrobacter</taxon>
    </lineage>
</organism>
<dbReference type="Gene3D" id="2.130.10.10">
    <property type="entry name" value="YVTN repeat-like/Quinoprotein amine dehydrogenase"/>
    <property type="match status" value="1"/>
</dbReference>
<evidence type="ECO:0008006" key="3">
    <source>
        <dbReference type="Google" id="ProtNLM"/>
    </source>
</evidence>
<proteinExistence type="predicted"/>
<dbReference type="InterPro" id="IPR015943">
    <property type="entry name" value="WD40/YVTN_repeat-like_dom_sf"/>
</dbReference>
<dbReference type="OrthoDB" id="9757809at2"/>
<dbReference type="SUPFAM" id="SSF110296">
    <property type="entry name" value="Oligoxyloglucan reducing end-specific cellobiohydrolase"/>
    <property type="match status" value="1"/>
</dbReference>
<sequence length="370" mass="40376">MNKFNLVRSLLLPAAILTIVGCTKTKNINNNQVIATPYSLYFTDTAGTLYSSTDGRTSSVIFAADGVANRCIFAMNSNLLMAKSALYVSSDNGTNFNYSYDAAKVATYPKTNNHGRYYDMNQSMAIFLPQWSNHGYIVSRDPDPTNYFGFAWNASDGLNGWTPESTYDPLTVIAAHVGNIRVTSFTCLQNNTAIALDANTKRGLYRANFNPLGWSEMQSSTGIPDSLDMPGGNTNYSLGHINNRVIAIDNNGSAGACYSDDLGATWHQYTGLPANTPLTCIASPFEQICMVGTDSMGLFTINNNTNSFEQVSNGLGTNLVVRSIAFKENVFKSGTKQQYIYIATNQGIYQSSDLGHNWTKTIPGNFVAIY</sequence>
<dbReference type="AlphaFoldDB" id="A0A2S7SYA8"/>
<evidence type="ECO:0000313" key="1">
    <source>
        <dbReference type="EMBL" id="PQJ11611.1"/>
    </source>
</evidence>
<dbReference type="PROSITE" id="PS51257">
    <property type="entry name" value="PROKAR_LIPOPROTEIN"/>
    <property type="match status" value="1"/>
</dbReference>
<name>A0A2S7SYA8_9BACT</name>
<dbReference type="EMBL" id="PPSL01000002">
    <property type="protein sequence ID" value="PQJ11611.1"/>
    <property type="molecule type" value="Genomic_DNA"/>
</dbReference>
<evidence type="ECO:0000313" key="2">
    <source>
        <dbReference type="Proteomes" id="UP000239872"/>
    </source>
</evidence>
<gene>
    <name evidence="1" type="ORF">CJD36_007390</name>
</gene>
<protein>
    <recommendedName>
        <fullName evidence="3">Glycosyl hydrolase</fullName>
    </recommendedName>
</protein>
<comment type="caution">
    <text evidence="1">The sequence shown here is derived from an EMBL/GenBank/DDBJ whole genome shotgun (WGS) entry which is preliminary data.</text>
</comment>